<dbReference type="InterPro" id="IPR029062">
    <property type="entry name" value="Class_I_gatase-like"/>
</dbReference>
<dbReference type="CDD" id="cd01743">
    <property type="entry name" value="GATase1_Anthranilate_Synthase"/>
    <property type="match status" value="1"/>
</dbReference>
<dbReference type="Gene3D" id="3.40.50.880">
    <property type="match status" value="1"/>
</dbReference>
<feature type="domain" description="Glutamine amidotransferase" evidence="2">
    <location>
        <begin position="4"/>
        <end position="191"/>
    </location>
</feature>
<evidence type="ECO:0000313" key="4">
    <source>
        <dbReference type="Proteomes" id="UP001596030"/>
    </source>
</evidence>
<gene>
    <name evidence="3" type="ORF">ACFO0U_01200</name>
</gene>
<dbReference type="InterPro" id="IPR006221">
    <property type="entry name" value="TrpG/PapA_dom"/>
</dbReference>
<dbReference type="PRINTS" id="PR00097">
    <property type="entry name" value="ANTSNTHASEII"/>
</dbReference>
<accession>A0ABV9CVW5</accession>
<dbReference type="Proteomes" id="UP001596030">
    <property type="component" value="Unassembled WGS sequence"/>
</dbReference>
<dbReference type="PANTHER" id="PTHR43418:SF4">
    <property type="entry name" value="MULTIFUNCTIONAL TRYPTOPHAN BIOSYNTHESIS PROTEIN"/>
    <property type="match status" value="1"/>
</dbReference>
<dbReference type="NCBIfam" id="TIGR00566">
    <property type="entry name" value="trpG_papA"/>
    <property type="match status" value="1"/>
</dbReference>
<dbReference type="PRINTS" id="PR00099">
    <property type="entry name" value="CPSGATASE"/>
</dbReference>
<dbReference type="PANTHER" id="PTHR43418">
    <property type="entry name" value="MULTIFUNCTIONAL TRYPTOPHAN BIOSYNTHESIS PROTEIN-RELATED"/>
    <property type="match status" value="1"/>
</dbReference>
<protein>
    <submittedName>
        <fullName evidence="3">Anthranilate synthase component II</fullName>
    </submittedName>
</protein>
<dbReference type="EMBL" id="JBHSEU010000004">
    <property type="protein sequence ID" value="MFC4537396.1"/>
    <property type="molecule type" value="Genomic_DNA"/>
</dbReference>
<name>A0ABV9CVW5_9GAMM</name>
<dbReference type="Pfam" id="PF00117">
    <property type="entry name" value="GATase"/>
    <property type="match status" value="1"/>
</dbReference>
<dbReference type="PRINTS" id="PR00096">
    <property type="entry name" value="GATASE"/>
</dbReference>
<dbReference type="InterPro" id="IPR050472">
    <property type="entry name" value="Anth_synth/Amidotransfase"/>
</dbReference>
<evidence type="ECO:0000313" key="3">
    <source>
        <dbReference type="EMBL" id="MFC4537396.1"/>
    </source>
</evidence>
<keyword evidence="4" id="KW-1185">Reference proteome</keyword>
<dbReference type="InterPro" id="IPR017926">
    <property type="entry name" value="GATASE"/>
</dbReference>
<organism evidence="3 4">
    <name type="scientific">Chromohalobacter sarecensis</name>
    <dbReference type="NCBI Taxonomy" id="245294"/>
    <lineage>
        <taxon>Bacteria</taxon>
        <taxon>Pseudomonadati</taxon>
        <taxon>Pseudomonadota</taxon>
        <taxon>Gammaproteobacteria</taxon>
        <taxon>Oceanospirillales</taxon>
        <taxon>Halomonadaceae</taxon>
        <taxon>Chromohalobacter</taxon>
    </lineage>
</organism>
<dbReference type="RefSeq" id="WP_246975086.1">
    <property type="nucleotide sequence ID" value="NZ_JAKGAN010000006.1"/>
</dbReference>
<sequence>MLCLIDNYDSFTYNIVSYLNQLGVQPWIVKNDAMTLDQLASHDIEGILISPGPCTPSQSGITLEVIKAYAGKVPILGICLGHEAIAEAFGGYVEHAREVMHGKVSHVYHDGRGVFTGVSQPVRVTRYHSLIVTRQRMPADFEISAWTCDAQGNIEDVMGIRHRDLDIEGVQFHPESILTEHGHLMLANFLRRLDRQRPSLGKAAGF</sequence>
<evidence type="ECO:0000256" key="1">
    <source>
        <dbReference type="ARBA" id="ARBA00022962"/>
    </source>
</evidence>
<dbReference type="PROSITE" id="PS51273">
    <property type="entry name" value="GATASE_TYPE_1"/>
    <property type="match status" value="1"/>
</dbReference>
<comment type="caution">
    <text evidence="3">The sequence shown here is derived from an EMBL/GenBank/DDBJ whole genome shotgun (WGS) entry which is preliminary data.</text>
</comment>
<dbReference type="SUPFAM" id="SSF52317">
    <property type="entry name" value="Class I glutamine amidotransferase-like"/>
    <property type="match status" value="1"/>
</dbReference>
<keyword evidence="1" id="KW-0315">Glutamine amidotransferase</keyword>
<reference evidence="4" key="1">
    <citation type="journal article" date="2019" name="Int. J. Syst. Evol. Microbiol.">
        <title>The Global Catalogue of Microorganisms (GCM) 10K type strain sequencing project: providing services to taxonomists for standard genome sequencing and annotation.</title>
        <authorList>
            <consortium name="The Broad Institute Genomics Platform"/>
            <consortium name="The Broad Institute Genome Sequencing Center for Infectious Disease"/>
            <person name="Wu L."/>
            <person name="Ma J."/>
        </authorList>
    </citation>
    <scope>NUCLEOTIDE SEQUENCE [LARGE SCALE GENOMIC DNA]</scope>
    <source>
        <strain evidence="4">CGMCC 1.12121</strain>
    </source>
</reference>
<evidence type="ECO:0000259" key="2">
    <source>
        <dbReference type="Pfam" id="PF00117"/>
    </source>
</evidence>
<proteinExistence type="predicted"/>